<accession>A0A6J4HP83</accession>
<dbReference type="AlphaFoldDB" id="A0A6J4HP83"/>
<protein>
    <submittedName>
        <fullName evidence="3">Uncharacterized protein</fullName>
    </submittedName>
</protein>
<feature type="transmembrane region" description="Helical" evidence="2">
    <location>
        <begin position="6"/>
        <end position="25"/>
    </location>
</feature>
<sequence length="101" mass="11427">MTWLHDVALLATGIGAVYATARFLARHTRKRWIRTLGSYAVAVPVFWTLLPHLRGLLLVLFHLGLLVAVVADATDAELERAEEQQRRLRETAEAAERARRL</sequence>
<feature type="transmembrane region" description="Helical" evidence="2">
    <location>
        <begin position="32"/>
        <end position="50"/>
    </location>
</feature>
<name>A0A6J4HP83_9BACT</name>
<evidence type="ECO:0000313" key="3">
    <source>
        <dbReference type="EMBL" id="CAA9229168.1"/>
    </source>
</evidence>
<evidence type="ECO:0000256" key="2">
    <source>
        <dbReference type="SAM" id="Phobius"/>
    </source>
</evidence>
<evidence type="ECO:0000256" key="1">
    <source>
        <dbReference type="SAM" id="Coils"/>
    </source>
</evidence>
<proteinExistence type="predicted"/>
<feature type="coiled-coil region" evidence="1">
    <location>
        <begin position="71"/>
        <end position="101"/>
    </location>
</feature>
<gene>
    <name evidence="3" type="ORF">AVDCRST_MAG63-885</name>
</gene>
<reference evidence="3" key="1">
    <citation type="submission" date="2020-02" db="EMBL/GenBank/DDBJ databases">
        <authorList>
            <person name="Meier V. D."/>
        </authorList>
    </citation>
    <scope>NUCLEOTIDE SEQUENCE</scope>
    <source>
        <strain evidence="3">AVDCRST_MAG63</strain>
    </source>
</reference>
<keyword evidence="2" id="KW-0472">Membrane</keyword>
<organism evidence="3">
    <name type="scientific">uncultured Armatimonadetes bacterium</name>
    <dbReference type="NCBI Taxonomy" id="157466"/>
    <lineage>
        <taxon>Bacteria</taxon>
        <taxon>Bacillati</taxon>
        <taxon>Armatimonadota</taxon>
        <taxon>environmental samples</taxon>
    </lineage>
</organism>
<dbReference type="EMBL" id="CADCTO010000118">
    <property type="protein sequence ID" value="CAA9229168.1"/>
    <property type="molecule type" value="Genomic_DNA"/>
</dbReference>
<keyword evidence="2" id="KW-0812">Transmembrane</keyword>
<keyword evidence="2" id="KW-1133">Transmembrane helix</keyword>
<keyword evidence="1" id="KW-0175">Coiled coil</keyword>